<dbReference type="Gene3D" id="1.10.238.20">
    <property type="entry name" value="Pheromone/general odorant binding protein domain"/>
    <property type="match status" value="6"/>
</dbReference>
<accession>A0A1J1I2N7</accession>
<dbReference type="Gene3D" id="3.40.50.1820">
    <property type="entry name" value="alpha/beta hydrolase"/>
    <property type="match status" value="2"/>
</dbReference>
<feature type="domain" description="Lipase" evidence="7">
    <location>
        <begin position="37"/>
        <end position="283"/>
    </location>
</feature>
<dbReference type="OrthoDB" id="7665616at2759"/>
<sequence>MIMTRVFIILVSVLKLCESSGIKNLIKFEFISDNYSTQSYTVDNLYTILQNPKFDRQKQTAIYSYGFTQTVYQPSVRKIVEAYLANSDFNFILVNYNSILAYNIINANNFGVYIASSLEKLFNNGYGNFHVIGFSLGAQISGAIGRSLIKISKGRHIIPRITGLDPGQIPPFFGGVIRNLNAGDALFVDIIHGESKFFGSPMSVGNVSFWINGGYSQPSCTSHNIIISSICSHLMTPQYWAASVQGKNYQMFPAYKCSNYYDFKFGRCDKTPVAYMGLYVDQNLNGKFYLDAKINIYKFSRFLLLFIELIKARFNKELHFCNKLIVKMFLKGFISALLLGALFCDSVSGQAEDIRFRFYFGANQWQFYDITNIQTIVSHPSFSSARNTVFYHYGFTQTENTDTVRDVINSYLQVGNVNIVLIYYTSVTTNAITNARELGGALADCYIRLADNGFPISRLHLVGFSLGAQIQAFASRNVQGRTNNRLVVGRLTGLDPGQIQAPLIPLVGRLSSSDAAFVDSVHTEGVGFGDHQSIGHISFALTVFGIFAVASAMPFTEEQKQKAQNYIEKCIQETGVSPEIVQKLKAGDFSNEEEKTQNFALCFFREAGFVDDQGNQQLDVIIEKLSAGNDTEQAKAVVEKCKDVTGTTPSRRFNKSCISCEKDTLRIIFDHEVHFWNIFGVRWSQVITEYFYLFQALTEEQKLKVDEHTKICAEEVGLEYESGVKYRFSVIEDNTDSAKKFVKCFFIRTGFMNEDGVLQKDVMLEKISLGKDDEAKAKISAVIENCTALSVLSLFSLIAAFQKDEIKEAQDRHSFLTKITKECTEETGLSLDDAQKLLLGDLSLKTNEAMCFVRCIFQREGFLDTADEPQVGYIAESLAESSKLNRKALLKILKKCSSFKYKDPCESAFKGSPNTLATKLEEFRIAFQGHIQHCAQEIGVTKDVVLRMTIGDFSVNDQKTQCFVGCFFKRMKFCVAVFLVSVAFSTVAGQIIRRFTVRQATRQCIAETGISYDTAVKFSKGDFSEDTESAKCFLKCFAYKIKFVSPEGEFQKEELLKYVNLVASDSIPAGEIIDTCKNDTKRETDECDFIFRAYKCFWDGVRASEANAARFSIYNTFEFDRLQDENETIPNEMKVLAIIILCFTLSISAQTHKKSIAFKAIRKCAKEHEIDYLSASNFIKGDFSKANQATKCFLKCVANDMEFWINEKPQKTNMMNYVDLLVKNSDGVSDIIDSCIENDVSDDFCEHLYNVYKCFWSKAIVPTNQKLQLEKEFHAENLNDNELKKEASQS</sequence>
<gene>
    <name evidence="8" type="ORF">CLUMA_CG006613</name>
</gene>
<dbReference type="PANTHER" id="PTHR11610:SF37">
    <property type="entry name" value="GH01208P"/>
    <property type="match status" value="1"/>
</dbReference>
<reference evidence="8 9" key="1">
    <citation type="submission" date="2015-04" db="EMBL/GenBank/DDBJ databases">
        <authorList>
            <person name="Syromyatnikov M.Y."/>
            <person name="Popov V.N."/>
        </authorList>
    </citation>
    <scope>NUCLEOTIDE SEQUENCE [LARGE SCALE GENOMIC DNA]</scope>
</reference>
<evidence type="ECO:0000256" key="1">
    <source>
        <dbReference type="ARBA" id="ARBA00004613"/>
    </source>
</evidence>
<dbReference type="Pfam" id="PF01395">
    <property type="entry name" value="PBP_GOBP"/>
    <property type="match status" value="6"/>
</dbReference>
<evidence type="ECO:0000259" key="7">
    <source>
        <dbReference type="Pfam" id="PF00151"/>
    </source>
</evidence>
<feature type="domain" description="Lipase" evidence="7">
    <location>
        <begin position="349"/>
        <end position="539"/>
    </location>
</feature>
<evidence type="ECO:0000256" key="2">
    <source>
        <dbReference type="ARBA" id="ARBA00008098"/>
    </source>
</evidence>
<dbReference type="InterPro" id="IPR000734">
    <property type="entry name" value="TAG_lipase"/>
</dbReference>
<evidence type="ECO:0000256" key="5">
    <source>
        <dbReference type="RuleBase" id="RU004262"/>
    </source>
</evidence>
<dbReference type="InterPro" id="IPR029058">
    <property type="entry name" value="AB_hydrolase_fold"/>
</dbReference>
<name>A0A1J1I2N7_9DIPT</name>
<evidence type="ECO:0000256" key="4">
    <source>
        <dbReference type="ARBA" id="ARBA00022525"/>
    </source>
</evidence>
<comment type="similarity">
    <text evidence="2">Belongs to the PBP/GOBP family.</text>
</comment>
<dbReference type="SMART" id="SM00708">
    <property type="entry name" value="PhBP"/>
    <property type="match status" value="5"/>
</dbReference>
<feature type="chain" id="PRO_5012610924" evidence="6">
    <location>
        <begin position="20"/>
        <end position="1290"/>
    </location>
</feature>
<evidence type="ECO:0000313" key="9">
    <source>
        <dbReference type="Proteomes" id="UP000183832"/>
    </source>
</evidence>
<comment type="similarity">
    <text evidence="3 5">Belongs to the AB hydrolase superfamily. Lipase family.</text>
</comment>
<dbReference type="InterPro" id="IPR006170">
    <property type="entry name" value="PBP/GOBP"/>
</dbReference>
<evidence type="ECO:0000256" key="6">
    <source>
        <dbReference type="SAM" id="SignalP"/>
    </source>
</evidence>
<organism evidence="8 9">
    <name type="scientific">Clunio marinus</name>
    <dbReference type="NCBI Taxonomy" id="568069"/>
    <lineage>
        <taxon>Eukaryota</taxon>
        <taxon>Metazoa</taxon>
        <taxon>Ecdysozoa</taxon>
        <taxon>Arthropoda</taxon>
        <taxon>Hexapoda</taxon>
        <taxon>Insecta</taxon>
        <taxon>Pterygota</taxon>
        <taxon>Neoptera</taxon>
        <taxon>Endopterygota</taxon>
        <taxon>Diptera</taxon>
        <taxon>Nematocera</taxon>
        <taxon>Chironomoidea</taxon>
        <taxon>Chironomidae</taxon>
        <taxon>Clunio</taxon>
    </lineage>
</organism>
<keyword evidence="6" id="KW-0732">Signal</keyword>
<protein>
    <submittedName>
        <fullName evidence="8">CLUMA_CG006613, isoform A</fullName>
    </submittedName>
</protein>
<dbReference type="Proteomes" id="UP000183832">
    <property type="component" value="Unassembled WGS sequence"/>
</dbReference>
<dbReference type="CDD" id="cd23992">
    <property type="entry name" value="PBP_GOBP"/>
    <property type="match status" value="6"/>
</dbReference>
<dbReference type="InterPro" id="IPR036728">
    <property type="entry name" value="PBP_GOBP_sf"/>
</dbReference>
<dbReference type="GO" id="GO:0017171">
    <property type="term" value="F:serine hydrolase activity"/>
    <property type="evidence" value="ECO:0007669"/>
    <property type="project" value="TreeGrafter"/>
</dbReference>
<dbReference type="PANTHER" id="PTHR11610">
    <property type="entry name" value="LIPASE"/>
    <property type="match status" value="1"/>
</dbReference>
<keyword evidence="9" id="KW-1185">Reference proteome</keyword>
<dbReference type="GO" id="GO:0005615">
    <property type="term" value="C:extracellular space"/>
    <property type="evidence" value="ECO:0007669"/>
    <property type="project" value="TreeGrafter"/>
</dbReference>
<proteinExistence type="inferred from homology"/>
<evidence type="ECO:0000313" key="8">
    <source>
        <dbReference type="EMBL" id="CRK93118.1"/>
    </source>
</evidence>
<dbReference type="Pfam" id="PF00151">
    <property type="entry name" value="Lipase"/>
    <property type="match status" value="2"/>
</dbReference>
<keyword evidence="4" id="KW-0964">Secreted</keyword>
<feature type="signal peptide" evidence="6">
    <location>
        <begin position="1"/>
        <end position="19"/>
    </location>
</feature>
<dbReference type="InterPro" id="IPR013818">
    <property type="entry name" value="Lipase"/>
</dbReference>
<dbReference type="GO" id="GO:0016042">
    <property type="term" value="P:lipid catabolic process"/>
    <property type="evidence" value="ECO:0007669"/>
    <property type="project" value="TreeGrafter"/>
</dbReference>
<dbReference type="GO" id="GO:0016298">
    <property type="term" value="F:lipase activity"/>
    <property type="evidence" value="ECO:0007669"/>
    <property type="project" value="InterPro"/>
</dbReference>
<comment type="subcellular location">
    <subcellularLocation>
        <location evidence="1">Secreted</location>
    </subcellularLocation>
</comment>
<evidence type="ECO:0000256" key="3">
    <source>
        <dbReference type="ARBA" id="ARBA00010701"/>
    </source>
</evidence>
<dbReference type="GO" id="GO:0005549">
    <property type="term" value="F:odorant binding"/>
    <property type="evidence" value="ECO:0007669"/>
    <property type="project" value="InterPro"/>
</dbReference>
<dbReference type="EMBL" id="CVRI01000036">
    <property type="protein sequence ID" value="CRK93118.1"/>
    <property type="molecule type" value="Genomic_DNA"/>
</dbReference>
<dbReference type="SUPFAM" id="SSF53474">
    <property type="entry name" value="alpha/beta-Hydrolases"/>
    <property type="match status" value="2"/>
</dbReference>
<dbReference type="SUPFAM" id="SSF47565">
    <property type="entry name" value="Insect pheromone/odorant-binding proteins"/>
    <property type="match status" value="6"/>
</dbReference>